<reference evidence="3" key="2">
    <citation type="submission" date="2018-04" db="EMBL/GenBank/DDBJ databases">
        <title>OnivRS2 (Oryza nivara Reference Sequence Version 2).</title>
        <authorList>
            <person name="Zhang J."/>
            <person name="Kudrna D."/>
            <person name="Lee S."/>
            <person name="Talag J."/>
            <person name="Rajasekar S."/>
            <person name="Welchert J."/>
            <person name="Hsing Y.-I."/>
            <person name="Wing R.A."/>
        </authorList>
    </citation>
    <scope>NUCLEOTIDE SEQUENCE [LARGE SCALE GENOMIC DNA]</scope>
    <source>
        <strain evidence="3">SL10</strain>
    </source>
</reference>
<dbReference type="Pfam" id="PF00646">
    <property type="entry name" value="F-box"/>
    <property type="match status" value="1"/>
</dbReference>
<dbReference type="Proteomes" id="UP000006591">
    <property type="component" value="Chromosome 8"/>
</dbReference>
<dbReference type="eggNOG" id="ENOG502R5FR">
    <property type="taxonomic scope" value="Eukaryota"/>
</dbReference>
<dbReference type="Gene3D" id="1.20.1280.50">
    <property type="match status" value="1"/>
</dbReference>
<feature type="region of interest" description="Disordered" evidence="1">
    <location>
        <begin position="137"/>
        <end position="156"/>
    </location>
</feature>
<reference evidence="3" key="1">
    <citation type="submission" date="2015-04" db="UniProtKB">
        <authorList>
            <consortium name="EnsemblPlants"/>
        </authorList>
    </citation>
    <scope>IDENTIFICATION</scope>
    <source>
        <strain evidence="3">SL10</strain>
    </source>
</reference>
<keyword evidence="4" id="KW-1185">Reference proteome</keyword>
<evidence type="ECO:0000313" key="4">
    <source>
        <dbReference type="Proteomes" id="UP000006591"/>
    </source>
</evidence>
<dbReference type="PANTHER" id="PTHR34223:SF81">
    <property type="entry name" value="OS08G0281600 PROTEIN"/>
    <property type="match status" value="1"/>
</dbReference>
<dbReference type="HOGENOM" id="CLU_003068_6_1_1"/>
<feature type="domain" description="F-box" evidence="2">
    <location>
        <begin position="204"/>
        <end position="249"/>
    </location>
</feature>
<dbReference type="PROSITE" id="PS50181">
    <property type="entry name" value="FBOX"/>
    <property type="match status" value="1"/>
</dbReference>
<proteinExistence type="predicted"/>
<name>A0A0E0I9I0_ORYNI</name>
<evidence type="ECO:0000259" key="2">
    <source>
        <dbReference type="PROSITE" id="PS50181"/>
    </source>
</evidence>
<dbReference type="CDD" id="cd22160">
    <property type="entry name" value="F-box_AtFBL13-like"/>
    <property type="match status" value="1"/>
</dbReference>
<dbReference type="SUPFAM" id="SSF52047">
    <property type="entry name" value="RNI-like"/>
    <property type="match status" value="1"/>
</dbReference>
<dbReference type="Gene3D" id="3.80.10.10">
    <property type="entry name" value="Ribonuclease Inhibitor"/>
    <property type="match status" value="1"/>
</dbReference>
<dbReference type="InterPro" id="IPR053197">
    <property type="entry name" value="F-box_SCFL_complex_component"/>
</dbReference>
<dbReference type="InterPro" id="IPR032675">
    <property type="entry name" value="LRR_dom_sf"/>
</dbReference>
<dbReference type="OMA" id="MEVCEYC"/>
<dbReference type="STRING" id="4536.A0A0E0I9I0"/>
<dbReference type="EnsemblPlants" id="ONIVA08G09190.1">
    <property type="protein sequence ID" value="ONIVA08G09190.1"/>
    <property type="gene ID" value="ONIVA08G09190"/>
</dbReference>
<evidence type="ECO:0000256" key="1">
    <source>
        <dbReference type="SAM" id="MobiDB-lite"/>
    </source>
</evidence>
<sequence>MEGSSSNNMAGQSLNWRTQISQEARNTIIEMTQLITYLSTMGMAMRSLGEMASTTHTYAMPANGDLPAHCLPCLRLLELVPAMLKSKLLEEFPIDFPGRMKMIQDNATNEEDKTYMVATSKADYVLRIALQMVNSKSKRNSNPLLPQDSSTPVNLQRQHRVAGHNNGLVIMQPHHKQASDGMVMTKDGHMLDQGSSINTRNGSIDRISNLPNELLYAIMSTLPALELVYTGMLSTRWRHLWTSSAYLNIDVNQFGRHRGQKFCNFVNRMLRQRGSSLLDALRLHSADTRDAGSWITYAIKRSSKVVEFSEDIDCEPFKLDYGVVDFTSICLKFLVLNNVCIDANVFYPINSSCPALENLELRDCSLEVPEISSGSLLHLDIDNCCLFEDLLISSSSLMSLCIKNPQHRAPMIMTLPCLEVAIVILDEFFHSTDDLADMDEGEEQDGEEINHGIVSGLTKARSIELIAPLREDKFEMEIWTSPMFDNLISLTLGEWCMSNEFSPLLHFLWYSPLLEDLTLKLNMEVCEYCLQEPPTAPPLVKEFTTDYLKKITIYFWLGDERVSKLLTLLAPICKSLEDIKLIPSTPPGVRAFVSRVQRIIK</sequence>
<organism evidence="3">
    <name type="scientific">Oryza nivara</name>
    <name type="common">Indian wild rice</name>
    <name type="synonym">Oryza sativa f. spontanea</name>
    <dbReference type="NCBI Taxonomy" id="4536"/>
    <lineage>
        <taxon>Eukaryota</taxon>
        <taxon>Viridiplantae</taxon>
        <taxon>Streptophyta</taxon>
        <taxon>Embryophyta</taxon>
        <taxon>Tracheophyta</taxon>
        <taxon>Spermatophyta</taxon>
        <taxon>Magnoliopsida</taxon>
        <taxon>Liliopsida</taxon>
        <taxon>Poales</taxon>
        <taxon>Poaceae</taxon>
        <taxon>BOP clade</taxon>
        <taxon>Oryzoideae</taxon>
        <taxon>Oryzeae</taxon>
        <taxon>Oryzinae</taxon>
        <taxon>Oryza</taxon>
    </lineage>
</organism>
<dbReference type="InterPro" id="IPR053781">
    <property type="entry name" value="F-box_AtFBL13-like"/>
</dbReference>
<dbReference type="Gramene" id="ONIVA08G09190.1">
    <property type="protein sequence ID" value="ONIVA08G09190.1"/>
    <property type="gene ID" value="ONIVA08G09190"/>
</dbReference>
<evidence type="ECO:0000313" key="3">
    <source>
        <dbReference type="EnsemblPlants" id="ONIVA08G09190.1"/>
    </source>
</evidence>
<dbReference type="InterPro" id="IPR036047">
    <property type="entry name" value="F-box-like_dom_sf"/>
</dbReference>
<accession>A0A0E0I9I0</accession>
<dbReference type="InterPro" id="IPR001810">
    <property type="entry name" value="F-box_dom"/>
</dbReference>
<dbReference type="SUPFAM" id="SSF81383">
    <property type="entry name" value="F-box domain"/>
    <property type="match status" value="1"/>
</dbReference>
<dbReference type="PANTHER" id="PTHR34223">
    <property type="entry name" value="OS11G0201299 PROTEIN"/>
    <property type="match status" value="1"/>
</dbReference>
<dbReference type="AlphaFoldDB" id="A0A0E0I9I0"/>
<protein>
    <recommendedName>
        <fullName evidence="2">F-box domain-containing protein</fullName>
    </recommendedName>
</protein>